<proteinExistence type="predicted"/>
<keyword evidence="2" id="KW-1185">Reference proteome</keyword>
<organism evidence="1 2">
    <name type="scientific">Psophocarpus tetragonolobus</name>
    <name type="common">Winged bean</name>
    <name type="synonym">Dolichos tetragonolobus</name>
    <dbReference type="NCBI Taxonomy" id="3891"/>
    <lineage>
        <taxon>Eukaryota</taxon>
        <taxon>Viridiplantae</taxon>
        <taxon>Streptophyta</taxon>
        <taxon>Embryophyta</taxon>
        <taxon>Tracheophyta</taxon>
        <taxon>Spermatophyta</taxon>
        <taxon>Magnoliopsida</taxon>
        <taxon>eudicotyledons</taxon>
        <taxon>Gunneridae</taxon>
        <taxon>Pentapetalae</taxon>
        <taxon>rosids</taxon>
        <taxon>fabids</taxon>
        <taxon>Fabales</taxon>
        <taxon>Fabaceae</taxon>
        <taxon>Papilionoideae</taxon>
        <taxon>50 kb inversion clade</taxon>
        <taxon>NPAAA clade</taxon>
        <taxon>indigoferoid/millettioid clade</taxon>
        <taxon>Phaseoleae</taxon>
        <taxon>Psophocarpus</taxon>
    </lineage>
</organism>
<dbReference type="AlphaFoldDB" id="A0AAN9X0P5"/>
<evidence type="ECO:0000313" key="1">
    <source>
        <dbReference type="EMBL" id="KAK7383444.1"/>
    </source>
</evidence>
<gene>
    <name evidence="1" type="ORF">VNO78_29123</name>
</gene>
<evidence type="ECO:0000313" key="2">
    <source>
        <dbReference type="Proteomes" id="UP001386955"/>
    </source>
</evidence>
<reference evidence="1 2" key="1">
    <citation type="submission" date="2024-01" db="EMBL/GenBank/DDBJ databases">
        <title>The genomes of 5 underutilized Papilionoideae crops provide insights into root nodulation and disease resistanc.</title>
        <authorList>
            <person name="Jiang F."/>
        </authorList>
    </citation>
    <scope>NUCLEOTIDE SEQUENCE [LARGE SCALE GENOMIC DNA]</scope>
    <source>
        <strain evidence="1">DUOXIRENSHENG_FW03</strain>
        <tissue evidence="1">Leaves</tissue>
    </source>
</reference>
<accession>A0AAN9X0P5</accession>
<sequence>MVKCNSNLEGECINGPRHDSLMIGSLDVQLGSRSREVQCPKVPSVPSSSVELHDVPISLADKVTAPIMRHKWDAPSREEEVVMVTQCSLNKNLWKESCYGVLGKTLELLVLSLKKK</sequence>
<comment type="caution">
    <text evidence="1">The sequence shown here is derived from an EMBL/GenBank/DDBJ whole genome shotgun (WGS) entry which is preliminary data.</text>
</comment>
<name>A0AAN9X0P5_PSOTE</name>
<protein>
    <submittedName>
        <fullName evidence="1">Uncharacterized protein</fullName>
    </submittedName>
</protein>
<dbReference type="Proteomes" id="UP001386955">
    <property type="component" value="Unassembled WGS sequence"/>
</dbReference>
<dbReference type="EMBL" id="JAYMYS010000008">
    <property type="protein sequence ID" value="KAK7383444.1"/>
    <property type="molecule type" value="Genomic_DNA"/>
</dbReference>